<comment type="caution">
    <text evidence="2">The sequence shown here is derived from an EMBL/GenBank/DDBJ whole genome shotgun (WGS) entry which is preliminary data.</text>
</comment>
<dbReference type="InterPro" id="IPR011741">
    <property type="entry name" value="Phg_2220_C"/>
</dbReference>
<feature type="domain" description="Phage conserved hypothetical protein C-terminal" evidence="1">
    <location>
        <begin position="157"/>
        <end position="235"/>
    </location>
</feature>
<dbReference type="NCBIfam" id="TIGR02220">
    <property type="entry name" value="phg_TIGR02220"/>
    <property type="match status" value="1"/>
</dbReference>
<protein>
    <recommendedName>
        <fullName evidence="1">Phage conserved hypothetical protein C-terminal domain-containing protein</fullName>
    </recommendedName>
</protein>
<dbReference type="Proteomes" id="UP000290921">
    <property type="component" value="Unassembled WGS sequence"/>
</dbReference>
<dbReference type="RefSeq" id="WP_023439116.1">
    <property type="nucleotide sequence ID" value="NZ_CASHSW010000027.1"/>
</dbReference>
<name>A0A4V1LES0_CLOTA</name>
<gene>
    <name evidence="2" type="ORF">DP130_06815</name>
</gene>
<evidence type="ECO:0000313" key="3">
    <source>
        <dbReference type="Proteomes" id="UP000290921"/>
    </source>
</evidence>
<accession>A0A4V1LES0</accession>
<evidence type="ECO:0000259" key="1">
    <source>
        <dbReference type="Pfam" id="PF09524"/>
    </source>
</evidence>
<reference evidence="2 3" key="1">
    <citation type="submission" date="2018-06" db="EMBL/GenBank/DDBJ databases">
        <title>Genome conservation of Clostridium tetani.</title>
        <authorList>
            <person name="Bruggemann H."/>
            <person name="Popoff M.R."/>
        </authorList>
    </citation>
    <scope>NUCLEOTIDE SEQUENCE [LARGE SCALE GENOMIC DNA]</scope>
    <source>
        <strain evidence="2 3">2017.061</strain>
    </source>
</reference>
<sequence>MVENKGWISLYRSLLDKPIWQCSTPEQKTIFITILLLANHKEREWEWQGQPYKCKPGQFITSIPSLVERCGKGITTQKVRTALNKFKKYGFLTDKSTNNGRLITIVNWELYQGIKNETNIQVNRQVTGNQQADNRQVTPNNNVNNVNNVNKNIYSPIIDYLNKKADKKFKAETKETQRLINGRIKEGFKLEDFKKVIDNKCNEWIGKTTREGKSCEDWLNPQTLFRPSNFEKYLNQKSISNNQNKNTEDWRL</sequence>
<dbReference type="Pfam" id="PF09524">
    <property type="entry name" value="Phg_2220_C"/>
    <property type="match status" value="1"/>
</dbReference>
<evidence type="ECO:0000313" key="2">
    <source>
        <dbReference type="EMBL" id="RXI49115.1"/>
    </source>
</evidence>
<dbReference type="EMBL" id="QMAP01000005">
    <property type="protein sequence ID" value="RXI49115.1"/>
    <property type="molecule type" value="Genomic_DNA"/>
</dbReference>
<proteinExistence type="predicted"/>
<organism evidence="2 3">
    <name type="scientific">Clostridium tetani</name>
    <dbReference type="NCBI Taxonomy" id="1513"/>
    <lineage>
        <taxon>Bacteria</taxon>
        <taxon>Bacillati</taxon>
        <taxon>Bacillota</taxon>
        <taxon>Clostridia</taxon>
        <taxon>Eubacteriales</taxon>
        <taxon>Clostridiaceae</taxon>
        <taxon>Clostridium</taxon>
    </lineage>
</organism>
<dbReference type="AlphaFoldDB" id="A0A4V1LES0"/>